<dbReference type="InterPro" id="IPR011014">
    <property type="entry name" value="MscS_channel_TM-2"/>
</dbReference>
<keyword evidence="4 7" id="KW-0812">Transmembrane</keyword>
<dbReference type="InterPro" id="IPR023408">
    <property type="entry name" value="MscS_beta-dom_sf"/>
</dbReference>
<evidence type="ECO:0000256" key="7">
    <source>
        <dbReference type="SAM" id="Phobius"/>
    </source>
</evidence>
<dbReference type="SUPFAM" id="SSF82689">
    <property type="entry name" value="Mechanosensitive channel protein MscS (YggB), C-terminal domain"/>
    <property type="match status" value="1"/>
</dbReference>
<proteinExistence type="inferred from homology"/>
<dbReference type="InterPro" id="IPR049278">
    <property type="entry name" value="MS_channel_C"/>
</dbReference>
<dbReference type="GO" id="GO:0005886">
    <property type="term" value="C:plasma membrane"/>
    <property type="evidence" value="ECO:0007669"/>
    <property type="project" value="UniProtKB-SubCell"/>
</dbReference>
<keyword evidence="3" id="KW-1003">Cell membrane</keyword>
<dbReference type="SUPFAM" id="SSF50182">
    <property type="entry name" value="Sm-like ribonucleoproteins"/>
    <property type="match status" value="1"/>
</dbReference>
<feature type="domain" description="Mechanosensitive ion channel transmembrane helices 2/3" evidence="10">
    <location>
        <begin position="382"/>
        <end position="422"/>
    </location>
</feature>
<dbReference type="Pfam" id="PF21082">
    <property type="entry name" value="MS_channel_3rd"/>
    <property type="match status" value="1"/>
</dbReference>
<dbReference type="InterPro" id="IPR011066">
    <property type="entry name" value="MscS_channel_C_sf"/>
</dbReference>
<dbReference type="Gene3D" id="2.30.30.60">
    <property type="match status" value="1"/>
</dbReference>
<feature type="domain" description="Mechanosensitive ion channel MscS" evidence="8">
    <location>
        <begin position="423"/>
        <end position="487"/>
    </location>
</feature>
<dbReference type="InterPro" id="IPR010920">
    <property type="entry name" value="LSM_dom_sf"/>
</dbReference>
<keyword evidence="5 7" id="KW-1133">Transmembrane helix</keyword>
<accession>A0A7Z9BNC2</accession>
<dbReference type="InterPro" id="IPR045276">
    <property type="entry name" value="YbiO_bact"/>
</dbReference>
<evidence type="ECO:0000256" key="4">
    <source>
        <dbReference type="ARBA" id="ARBA00022692"/>
    </source>
</evidence>
<evidence type="ECO:0000259" key="10">
    <source>
        <dbReference type="Pfam" id="PF21088"/>
    </source>
</evidence>
<keyword evidence="12" id="KW-1185">Reference proteome</keyword>
<evidence type="ECO:0000256" key="5">
    <source>
        <dbReference type="ARBA" id="ARBA00022989"/>
    </source>
</evidence>
<dbReference type="InterPro" id="IPR049142">
    <property type="entry name" value="MS_channel_1st"/>
</dbReference>
<comment type="caution">
    <text evidence="11">The sequence shown here is derived from an EMBL/GenBank/DDBJ whole genome shotgun (WGS) entry which is preliminary data.</text>
</comment>
<dbReference type="Pfam" id="PF00924">
    <property type="entry name" value="MS_channel_2nd"/>
    <property type="match status" value="1"/>
</dbReference>
<name>A0A7Z9BNC2_9CYAN</name>
<dbReference type="Pfam" id="PF21088">
    <property type="entry name" value="MS_channel_1st"/>
    <property type="match status" value="1"/>
</dbReference>
<dbReference type="InterPro" id="IPR006685">
    <property type="entry name" value="MscS_channel_2nd"/>
</dbReference>
<dbReference type="Gene3D" id="3.30.70.100">
    <property type="match status" value="1"/>
</dbReference>
<dbReference type="Gene3D" id="1.10.287.1260">
    <property type="match status" value="1"/>
</dbReference>
<dbReference type="PANTHER" id="PTHR30460:SF0">
    <property type="entry name" value="MODERATE CONDUCTANCE MECHANOSENSITIVE CHANNEL YBIO"/>
    <property type="match status" value="1"/>
</dbReference>
<dbReference type="Proteomes" id="UP000184550">
    <property type="component" value="Unassembled WGS sequence"/>
</dbReference>
<feature type="transmembrane region" description="Helical" evidence="7">
    <location>
        <begin position="328"/>
        <end position="351"/>
    </location>
</feature>
<evidence type="ECO:0000256" key="1">
    <source>
        <dbReference type="ARBA" id="ARBA00004651"/>
    </source>
</evidence>
<feature type="transmembrane region" description="Helical" evidence="7">
    <location>
        <begin position="372"/>
        <end position="395"/>
    </location>
</feature>
<evidence type="ECO:0000313" key="11">
    <source>
        <dbReference type="EMBL" id="VXD18135.1"/>
    </source>
</evidence>
<dbReference type="SUPFAM" id="SSF82861">
    <property type="entry name" value="Mechanosensitive channel protein MscS (YggB), transmembrane region"/>
    <property type="match status" value="1"/>
</dbReference>
<evidence type="ECO:0000259" key="9">
    <source>
        <dbReference type="Pfam" id="PF21082"/>
    </source>
</evidence>
<dbReference type="AlphaFoldDB" id="A0A7Z9BNC2"/>
<dbReference type="GO" id="GO:0008381">
    <property type="term" value="F:mechanosensitive monoatomic ion channel activity"/>
    <property type="evidence" value="ECO:0007669"/>
    <property type="project" value="InterPro"/>
</dbReference>
<feature type="domain" description="Mechanosensitive ion channel MscS C-terminal" evidence="9">
    <location>
        <begin position="494"/>
        <end position="581"/>
    </location>
</feature>
<evidence type="ECO:0000256" key="2">
    <source>
        <dbReference type="ARBA" id="ARBA00008017"/>
    </source>
</evidence>
<evidence type="ECO:0000256" key="3">
    <source>
        <dbReference type="ARBA" id="ARBA00022475"/>
    </source>
</evidence>
<sequence>MVEHELTQIPNFSSIVPMSRTFVLRLRHFHQLILALTIALFAVSLNASIPQTLAGEALPSDINPVTSVIRVGNMISAPVQIDGEELFRVASNIPLEIDKKGDNISIKQRAKLIENELDAILNNQLYGGLFAKGFEPNTLTLTVKKEKENFVIFASDQDELRERAIMTVTPIDAEFNGYSLDIWAKKLTILIKKALLKGYEQRQPAYLYQASLWVLGVILLSSLLSFGVYLLQKRLSQQKLILTQQKPEFNLAENSPHSDPTDLNNQVQIHEATEQQKRWDKKLSKNQYQRLVLKLVQLLIWVLAVWKMTQFFPQTRLFSIWLSHDPFFLLIIFLFVMFAIRISTLTIDAFLQSIQDHYNLNPMELNRQELRFVTYSVVLKGVSKVIWIILGLIVALDSLEIPIAPVVAGVGIIGIALSFGSQNLIRDVLNGIFILLEDQYAVGDYITVGETSGYVEYMNLRITQVRGKEGRLTTLTNGSINIVHNQTKEWARIDFKTTITYQSNVDLALDVMKKVIEQMSQEPDWKKSILTPVMSSGVSDLLDTGVELEIRIKTSPGAQWKIACEYRRRLKLAFDQQGIKFGKFEQTVFLPEVSQLLSRQIINH</sequence>
<evidence type="ECO:0000313" key="12">
    <source>
        <dbReference type="Proteomes" id="UP000184550"/>
    </source>
</evidence>
<evidence type="ECO:0000259" key="8">
    <source>
        <dbReference type="Pfam" id="PF00924"/>
    </source>
</evidence>
<gene>
    <name evidence="11" type="ORF">PL8927_600277</name>
</gene>
<feature type="transmembrane region" description="Helical" evidence="7">
    <location>
        <begin position="401"/>
        <end position="420"/>
    </location>
</feature>
<comment type="subcellular location">
    <subcellularLocation>
        <location evidence="1">Cell membrane</location>
        <topology evidence="1">Multi-pass membrane protein</topology>
    </subcellularLocation>
</comment>
<comment type="similarity">
    <text evidence="2">Belongs to the MscS (TC 1.A.23) family.</text>
</comment>
<feature type="transmembrane region" description="Helical" evidence="7">
    <location>
        <begin position="291"/>
        <end position="308"/>
    </location>
</feature>
<feature type="transmembrane region" description="Helical" evidence="7">
    <location>
        <begin position="206"/>
        <end position="231"/>
    </location>
</feature>
<protein>
    <submittedName>
        <fullName evidence="11">MscS Mechanosensitive ion channel</fullName>
    </submittedName>
</protein>
<organism evidence="11 12">
    <name type="scientific">Planktothrix serta PCC 8927</name>
    <dbReference type="NCBI Taxonomy" id="671068"/>
    <lineage>
        <taxon>Bacteria</taxon>
        <taxon>Bacillati</taxon>
        <taxon>Cyanobacteriota</taxon>
        <taxon>Cyanophyceae</taxon>
        <taxon>Oscillatoriophycideae</taxon>
        <taxon>Oscillatoriales</taxon>
        <taxon>Microcoleaceae</taxon>
        <taxon>Planktothrix</taxon>
    </lineage>
</organism>
<keyword evidence="6 7" id="KW-0472">Membrane</keyword>
<evidence type="ECO:0000256" key="6">
    <source>
        <dbReference type="ARBA" id="ARBA00023136"/>
    </source>
</evidence>
<dbReference type="PANTHER" id="PTHR30460">
    <property type="entry name" value="MODERATE CONDUCTANCE MECHANOSENSITIVE CHANNEL YBIO"/>
    <property type="match status" value="1"/>
</dbReference>
<reference evidence="11" key="1">
    <citation type="submission" date="2019-10" db="EMBL/GenBank/DDBJ databases">
        <authorList>
            <consortium name="Genoscope - CEA"/>
            <person name="William W."/>
        </authorList>
    </citation>
    <scope>NUCLEOTIDE SEQUENCE [LARGE SCALE GENOMIC DNA]</scope>
    <source>
        <strain evidence="11">BBR_PRJEB10992</strain>
    </source>
</reference>
<dbReference type="EMBL" id="CZCU02000136">
    <property type="protein sequence ID" value="VXD18135.1"/>
    <property type="molecule type" value="Genomic_DNA"/>
</dbReference>